<dbReference type="PANTHER" id="PTHR46031">
    <property type="match status" value="1"/>
</dbReference>
<dbReference type="EnsemblPlants" id="AET02640">
    <property type="protein sequence ID" value="AET02640"/>
    <property type="gene ID" value="MTR_8g045010"/>
</dbReference>
<keyword evidence="1" id="KW-0677">Repeat</keyword>
<organism evidence="5 7">
    <name type="scientific">Medicago truncatula</name>
    <name type="common">Barrel medic</name>
    <name type="synonym">Medicago tribuloides</name>
    <dbReference type="NCBI Taxonomy" id="3880"/>
    <lineage>
        <taxon>Eukaryota</taxon>
        <taxon>Viridiplantae</taxon>
        <taxon>Streptophyta</taxon>
        <taxon>Embryophyta</taxon>
        <taxon>Tracheophyta</taxon>
        <taxon>Spermatophyta</taxon>
        <taxon>Magnoliopsida</taxon>
        <taxon>eudicotyledons</taxon>
        <taxon>Gunneridae</taxon>
        <taxon>Pentapetalae</taxon>
        <taxon>rosids</taxon>
        <taxon>fabids</taxon>
        <taxon>Fabales</taxon>
        <taxon>Fabaceae</taxon>
        <taxon>Papilionoideae</taxon>
        <taxon>50 kb inversion clade</taxon>
        <taxon>NPAAA clade</taxon>
        <taxon>Hologalegina</taxon>
        <taxon>IRL clade</taxon>
        <taxon>Trifolieae</taxon>
        <taxon>Medicago</taxon>
    </lineage>
</organism>
<evidence type="ECO:0000259" key="4">
    <source>
        <dbReference type="PROSITE" id="PS50137"/>
    </source>
</evidence>
<dbReference type="SMART" id="SM00358">
    <property type="entry name" value="DSRM"/>
    <property type="match status" value="1"/>
</dbReference>
<sequence length="96" mass="10925">MLLIGQLQELYSCLLLLLDGLVEEIIKHIFWNENHLVPINPVYSTNKSGEAHKPIFSSQVEIKGEIFTGQEAKSKKHAEMSAAKVAYKFLDQKKRV</sequence>
<dbReference type="SUPFAM" id="SSF54768">
    <property type="entry name" value="dsRNA-binding domain-like"/>
    <property type="match status" value="1"/>
</dbReference>
<dbReference type="Proteomes" id="UP000002051">
    <property type="component" value="Chromosome 8"/>
</dbReference>
<keyword evidence="7" id="KW-1185">Reference proteome</keyword>
<accession>G7L7P9</accession>
<dbReference type="Gene3D" id="3.30.160.20">
    <property type="match status" value="1"/>
</dbReference>
<dbReference type="AlphaFoldDB" id="G7L7P9"/>
<evidence type="ECO:0000313" key="7">
    <source>
        <dbReference type="Proteomes" id="UP000002051"/>
    </source>
</evidence>
<feature type="domain" description="DRBM" evidence="4">
    <location>
        <begin position="47"/>
        <end position="92"/>
    </location>
</feature>
<keyword evidence="2 3" id="KW-0694">RNA-binding</keyword>
<proteinExistence type="predicted"/>
<reference evidence="5 7" key="1">
    <citation type="journal article" date="2011" name="Nature">
        <title>The Medicago genome provides insight into the evolution of rhizobial symbioses.</title>
        <authorList>
            <person name="Young N.D."/>
            <person name="Debelle F."/>
            <person name="Oldroyd G.E."/>
            <person name="Geurts R."/>
            <person name="Cannon S.B."/>
            <person name="Udvardi M.K."/>
            <person name="Benedito V.A."/>
            <person name="Mayer K.F."/>
            <person name="Gouzy J."/>
            <person name="Schoof H."/>
            <person name="Van de Peer Y."/>
            <person name="Proost S."/>
            <person name="Cook D.R."/>
            <person name="Meyers B.C."/>
            <person name="Spannagl M."/>
            <person name="Cheung F."/>
            <person name="De Mita S."/>
            <person name="Krishnakumar V."/>
            <person name="Gundlach H."/>
            <person name="Zhou S."/>
            <person name="Mudge J."/>
            <person name="Bharti A.K."/>
            <person name="Murray J.D."/>
            <person name="Naoumkina M.A."/>
            <person name="Rosen B."/>
            <person name="Silverstein K.A."/>
            <person name="Tang H."/>
            <person name="Rombauts S."/>
            <person name="Zhao P.X."/>
            <person name="Zhou P."/>
            <person name="Barbe V."/>
            <person name="Bardou P."/>
            <person name="Bechner M."/>
            <person name="Bellec A."/>
            <person name="Berger A."/>
            <person name="Berges H."/>
            <person name="Bidwell S."/>
            <person name="Bisseling T."/>
            <person name="Choisne N."/>
            <person name="Couloux A."/>
            <person name="Denny R."/>
            <person name="Deshpande S."/>
            <person name="Dai X."/>
            <person name="Doyle J.J."/>
            <person name="Dudez A.M."/>
            <person name="Farmer A.D."/>
            <person name="Fouteau S."/>
            <person name="Franken C."/>
            <person name="Gibelin C."/>
            <person name="Gish J."/>
            <person name="Goldstein S."/>
            <person name="Gonzalez A.J."/>
            <person name="Green P.J."/>
            <person name="Hallab A."/>
            <person name="Hartog M."/>
            <person name="Hua A."/>
            <person name="Humphray S.J."/>
            <person name="Jeong D.H."/>
            <person name="Jing Y."/>
            <person name="Jocker A."/>
            <person name="Kenton S.M."/>
            <person name="Kim D.J."/>
            <person name="Klee K."/>
            <person name="Lai H."/>
            <person name="Lang C."/>
            <person name="Lin S."/>
            <person name="Macmil S.L."/>
            <person name="Magdelenat G."/>
            <person name="Matthews L."/>
            <person name="McCorrison J."/>
            <person name="Monaghan E.L."/>
            <person name="Mun J.H."/>
            <person name="Najar F.Z."/>
            <person name="Nicholson C."/>
            <person name="Noirot C."/>
            <person name="O'Bleness M."/>
            <person name="Paule C.R."/>
            <person name="Poulain J."/>
            <person name="Prion F."/>
            <person name="Qin B."/>
            <person name="Qu C."/>
            <person name="Retzel E.F."/>
            <person name="Riddle C."/>
            <person name="Sallet E."/>
            <person name="Samain S."/>
            <person name="Samson N."/>
            <person name="Sanders I."/>
            <person name="Saurat O."/>
            <person name="Scarpelli C."/>
            <person name="Schiex T."/>
            <person name="Segurens B."/>
            <person name="Severin A.J."/>
            <person name="Sherrier D.J."/>
            <person name="Shi R."/>
            <person name="Sims S."/>
            <person name="Singer S.R."/>
            <person name="Sinharoy S."/>
            <person name="Sterck L."/>
            <person name="Viollet A."/>
            <person name="Wang B.B."/>
            <person name="Wang K."/>
            <person name="Wang M."/>
            <person name="Wang X."/>
            <person name="Warfsmann J."/>
            <person name="Weissenbach J."/>
            <person name="White D.D."/>
            <person name="White J.D."/>
            <person name="Wiley G.B."/>
            <person name="Wincker P."/>
            <person name="Xing Y."/>
            <person name="Yang L."/>
            <person name="Yao Z."/>
            <person name="Ying F."/>
            <person name="Zhai J."/>
            <person name="Zhou L."/>
            <person name="Zuber A."/>
            <person name="Denarie J."/>
            <person name="Dixon R.A."/>
            <person name="May G.D."/>
            <person name="Schwartz D.C."/>
            <person name="Rogers J."/>
            <person name="Quetier F."/>
            <person name="Town C.D."/>
            <person name="Roe B.A."/>
        </authorList>
    </citation>
    <scope>NUCLEOTIDE SEQUENCE [LARGE SCALE GENOMIC DNA]</scope>
    <source>
        <strain evidence="5">A17</strain>
        <strain evidence="6 7">cv. Jemalong A17</strain>
    </source>
</reference>
<dbReference type="InterPro" id="IPR014720">
    <property type="entry name" value="dsRBD_dom"/>
</dbReference>
<dbReference type="PANTHER" id="PTHR46031:SF16">
    <property type="entry name" value="DOUBLE-STRANDED RNA-BINDING PROTEIN 4"/>
    <property type="match status" value="1"/>
</dbReference>
<name>G7L7P9_MEDTR</name>
<dbReference type="Pfam" id="PF00035">
    <property type="entry name" value="dsrm"/>
    <property type="match status" value="1"/>
</dbReference>
<evidence type="ECO:0000256" key="3">
    <source>
        <dbReference type="PROSITE-ProRule" id="PRU00266"/>
    </source>
</evidence>
<reference evidence="5 7" key="2">
    <citation type="journal article" date="2014" name="BMC Genomics">
        <title>An improved genome release (version Mt4.0) for the model legume Medicago truncatula.</title>
        <authorList>
            <person name="Tang H."/>
            <person name="Krishnakumar V."/>
            <person name="Bidwell S."/>
            <person name="Rosen B."/>
            <person name="Chan A."/>
            <person name="Zhou S."/>
            <person name="Gentzbittel L."/>
            <person name="Childs K.L."/>
            <person name="Yandell M."/>
            <person name="Gundlach H."/>
            <person name="Mayer K.F."/>
            <person name="Schwartz D.C."/>
            <person name="Town C.D."/>
        </authorList>
    </citation>
    <scope>GENOME REANNOTATION</scope>
    <source>
        <strain evidence="6 7">cv. Jemalong A17</strain>
    </source>
</reference>
<evidence type="ECO:0000256" key="2">
    <source>
        <dbReference type="ARBA" id="ARBA00022884"/>
    </source>
</evidence>
<evidence type="ECO:0000313" key="5">
    <source>
        <dbReference type="EMBL" id="AET02640.1"/>
    </source>
</evidence>
<reference evidence="6" key="3">
    <citation type="submission" date="2015-04" db="UniProtKB">
        <authorList>
            <consortium name="EnsemblPlants"/>
        </authorList>
    </citation>
    <scope>IDENTIFICATION</scope>
    <source>
        <strain evidence="6">cv. Jemalong A17</strain>
    </source>
</reference>
<evidence type="ECO:0000256" key="1">
    <source>
        <dbReference type="ARBA" id="ARBA00022737"/>
    </source>
</evidence>
<dbReference type="HOGENOM" id="CLU_2362962_0_0_1"/>
<evidence type="ECO:0000313" key="6">
    <source>
        <dbReference type="EnsemblPlants" id="AET02640"/>
    </source>
</evidence>
<dbReference type="GO" id="GO:0003723">
    <property type="term" value="F:RNA binding"/>
    <property type="evidence" value="ECO:0007669"/>
    <property type="project" value="UniProtKB-UniRule"/>
</dbReference>
<dbReference type="PaxDb" id="3880-AET02640"/>
<dbReference type="PROSITE" id="PS50137">
    <property type="entry name" value="DS_RBD"/>
    <property type="match status" value="1"/>
</dbReference>
<gene>
    <name evidence="5" type="ordered locus">MTR_8g045010</name>
</gene>
<dbReference type="EMBL" id="CM001224">
    <property type="protein sequence ID" value="AET02640.1"/>
    <property type="molecule type" value="Genomic_DNA"/>
</dbReference>
<protein>
    <submittedName>
        <fullName evidence="5">Double-stranded RNA-binding motif protein</fullName>
    </submittedName>
</protein>
<dbReference type="STRING" id="3880.G7L7P9"/>